<dbReference type="Proteomes" id="UP000694865">
    <property type="component" value="Unplaced"/>
</dbReference>
<evidence type="ECO:0000313" key="2">
    <source>
        <dbReference type="RefSeq" id="XP_006813970.1"/>
    </source>
</evidence>
<dbReference type="GeneID" id="102800614"/>
<sequence>MSKVLTEYESSEQRWYVYIKIRLTGVTWLKVKRRRIPIHVTFQDRSLNLTVTGELGDYKLALNDKELNKDIIGDCNPTRSVWRRRYCRYKVIDNYIILILRKKDDISWKDRNDELILVDETSEQSSLESEKI</sequence>
<gene>
    <name evidence="2" type="primary">LOC102800614</name>
</gene>
<dbReference type="RefSeq" id="XP_006813970.1">
    <property type="nucleotide sequence ID" value="XM_006813907.1"/>
</dbReference>
<accession>A0ABM0M1S9</accession>
<organism evidence="1 2">
    <name type="scientific">Saccoglossus kowalevskii</name>
    <name type="common">Acorn worm</name>
    <dbReference type="NCBI Taxonomy" id="10224"/>
    <lineage>
        <taxon>Eukaryota</taxon>
        <taxon>Metazoa</taxon>
        <taxon>Hemichordata</taxon>
        <taxon>Enteropneusta</taxon>
        <taxon>Harrimaniidae</taxon>
        <taxon>Saccoglossus</taxon>
    </lineage>
</organism>
<reference evidence="2" key="1">
    <citation type="submission" date="2025-08" db="UniProtKB">
        <authorList>
            <consortium name="RefSeq"/>
        </authorList>
    </citation>
    <scope>IDENTIFICATION</scope>
    <source>
        <tissue evidence="2">Testes</tissue>
    </source>
</reference>
<dbReference type="InterPro" id="IPR008978">
    <property type="entry name" value="HSP20-like_chaperone"/>
</dbReference>
<name>A0ABM0M1S9_SACKO</name>
<dbReference type="Gene3D" id="2.60.40.790">
    <property type="match status" value="1"/>
</dbReference>
<keyword evidence="1" id="KW-1185">Reference proteome</keyword>
<protein>
    <submittedName>
        <fullName evidence="2">Uncharacterized protein LOC102800614</fullName>
    </submittedName>
</protein>
<evidence type="ECO:0000313" key="1">
    <source>
        <dbReference type="Proteomes" id="UP000694865"/>
    </source>
</evidence>
<proteinExistence type="predicted"/>